<dbReference type="GO" id="GO:0045037">
    <property type="term" value="P:protein import into chloroplast stroma"/>
    <property type="evidence" value="ECO:0007669"/>
    <property type="project" value="TreeGrafter"/>
</dbReference>
<evidence type="ECO:0000256" key="2">
    <source>
        <dbReference type="ARBA" id="ARBA00022670"/>
    </source>
</evidence>
<feature type="domain" description="AAA+ ATPase" evidence="8">
    <location>
        <begin position="184"/>
        <end position="320"/>
    </location>
</feature>
<evidence type="ECO:0000256" key="4">
    <source>
        <dbReference type="ARBA" id="ARBA00022801"/>
    </source>
</evidence>
<dbReference type="InterPro" id="IPR000642">
    <property type="entry name" value="Peptidase_M41"/>
</dbReference>
<dbReference type="InterPro" id="IPR003959">
    <property type="entry name" value="ATPase_AAA_core"/>
</dbReference>
<dbReference type="PANTHER" id="PTHR23076">
    <property type="entry name" value="METALLOPROTEASE M41 FTSH"/>
    <property type="match status" value="1"/>
</dbReference>
<dbReference type="GO" id="GO:0016887">
    <property type="term" value="F:ATP hydrolysis activity"/>
    <property type="evidence" value="ECO:0007669"/>
    <property type="project" value="InterPro"/>
</dbReference>
<name>A0A1H6WNV9_9BACL</name>
<dbReference type="GO" id="GO:0004222">
    <property type="term" value="F:metalloendopeptidase activity"/>
    <property type="evidence" value="ECO:0007669"/>
    <property type="project" value="InterPro"/>
</dbReference>
<keyword evidence="6" id="KW-0175">Coiled coil</keyword>
<dbReference type="FunFam" id="3.40.50.300:FF:001025">
    <property type="entry name" value="ATPase family, AAA domain-containing 2B"/>
    <property type="match status" value="1"/>
</dbReference>
<keyword evidence="2 9" id="KW-0645">Protease</keyword>
<keyword evidence="5" id="KW-0067">ATP-binding</keyword>
<keyword evidence="9" id="KW-0131">Cell cycle</keyword>
<evidence type="ECO:0000256" key="1">
    <source>
        <dbReference type="ARBA" id="ARBA00010044"/>
    </source>
</evidence>
<evidence type="ECO:0000256" key="5">
    <source>
        <dbReference type="ARBA" id="ARBA00022840"/>
    </source>
</evidence>
<sequence>MKPISKLSSKVFLVALLLVVAVGGAGWFWYDSTRPTEVPFAKIQELVQSDAGTMMTLTESASGTLTLETPDGTYRTNVPPNSQSVEQLVVNHAVNYEYSKQSTADRLLLAGIFGAIAVTFFILYRKGKLGTASSMKQSAAKAAPLPDVTLDDIGGIPDEMKDEIGQALAVLKDPKAAEEVGLTPPRGILLYGPPGTGKTLLAQAIAREIGATFFSSSGAAFTEMFVGVGASRVRTLFENARKQRPAVIFIDEVDALAGKRKQHGGEESEKTLTELLVQLDGGNDNDGILFIAATNRKDMLDDAFVRPGRIDFEFQVPLPDTQGRREIIDIHTKGKVFAPEVAASFDSLAESTSGFSGAELSSLFEMASRRALRDGRTEIAKRDLDFAIDRTILGSTARSLNDPDTKHRVAIHEAGHALVQALTNPGSVRKATIIPRGMALGYVAPLQKELHLSTVSEQLDRVSMILAGGVAERLHLGEHSLGVGGDVQQAKHLLEEMVDTGLLQDGFRLTFNNNEKEARMQELFEEALEMAELLIKSHPSEYARLVDALMTKETIDGDEIQEIVGYKKVVRDDLVATKAY</sequence>
<dbReference type="EMBL" id="FNZF01000002">
    <property type="protein sequence ID" value="SEJ14055.1"/>
    <property type="molecule type" value="Genomic_DNA"/>
</dbReference>
<keyword evidence="9" id="KW-0132">Cell division</keyword>
<keyword evidence="7" id="KW-1133">Transmembrane helix</keyword>
<dbReference type="SUPFAM" id="SSF140990">
    <property type="entry name" value="FtsH protease domain-like"/>
    <property type="match status" value="1"/>
</dbReference>
<accession>A0A1H6WNV9</accession>
<evidence type="ECO:0000256" key="6">
    <source>
        <dbReference type="ARBA" id="ARBA00023054"/>
    </source>
</evidence>
<proteinExistence type="inferred from homology"/>
<keyword evidence="10" id="KW-1185">Reference proteome</keyword>
<dbReference type="Pfam" id="PF01434">
    <property type="entry name" value="Peptidase_M41"/>
    <property type="match status" value="1"/>
</dbReference>
<dbReference type="GO" id="GO:0005524">
    <property type="term" value="F:ATP binding"/>
    <property type="evidence" value="ECO:0007669"/>
    <property type="project" value="UniProtKB-KW"/>
</dbReference>
<evidence type="ECO:0000259" key="8">
    <source>
        <dbReference type="SMART" id="SM00382"/>
    </source>
</evidence>
<dbReference type="PANTHER" id="PTHR23076:SF37">
    <property type="entry name" value="ATP-DEPENDENT ZINC METALLOPROTEASE FTSH 4, MITOCHONDRIAL"/>
    <property type="match status" value="1"/>
</dbReference>
<dbReference type="GO" id="GO:0006508">
    <property type="term" value="P:proteolysis"/>
    <property type="evidence" value="ECO:0007669"/>
    <property type="project" value="UniProtKB-KW"/>
</dbReference>
<gene>
    <name evidence="9" type="ORF">SAMN04488127_1084</name>
</gene>
<dbReference type="Gene3D" id="1.20.58.760">
    <property type="entry name" value="Peptidase M41"/>
    <property type="match status" value="1"/>
</dbReference>
<dbReference type="GO" id="GO:0004176">
    <property type="term" value="F:ATP-dependent peptidase activity"/>
    <property type="evidence" value="ECO:0007669"/>
    <property type="project" value="InterPro"/>
</dbReference>
<dbReference type="SMART" id="SM00382">
    <property type="entry name" value="AAA"/>
    <property type="match status" value="1"/>
</dbReference>
<evidence type="ECO:0000313" key="10">
    <source>
        <dbReference type="Proteomes" id="UP000199200"/>
    </source>
</evidence>
<keyword evidence="7" id="KW-0812">Transmembrane</keyword>
<evidence type="ECO:0000256" key="3">
    <source>
        <dbReference type="ARBA" id="ARBA00022741"/>
    </source>
</evidence>
<organism evidence="9 10">
    <name type="scientific">Bhargavaea ginsengi</name>
    <dbReference type="NCBI Taxonomy" id="426757"/>
    <lineage>
        <taxon>Bacteria</taxon>
        <taxon>Bacillati</taxon>
        <taxon>Bacillota</taxon>
        <taxon>Bacilli</taxon>
        <taxon>Bacillales</taxon>
        <taxon>Caryophanaceae</taxon>
        <taxon>Bhargavaea</taxon>
    </lineage>
</organism>
<evidence type="ECO:0000256" key="7">
    <source>
        <dbReference type="SAM" id="Phobius"/>
    </source>
</evidence>
<comment type="similarity">
    <text evidence="1">In the C-terminal section; belongs to the peptidase M41 family.</text>
</comment>
<dbReference type="OrthoDB" id="9809379at2"/>
<dbReference type="Gene3D" id="1.10.8.60">
    <property type="match status" value="1"/>
</dbReference>
<keyword evidence="3" id="KW-0547">Nucleotide-binding</keyword>
<dbReference type="SUPFAM" id="SSF52540">
    <property type="entry name" value="P-loop containing nucleoside triphosphate hydrolases"/>
    <property type="match status" value="1"/>
</dbReference>
<dbReference type="Proteomes" id="UP000199200">
    <property type="component" value="Unassembled WGS sequence"/>
</dbReference>
<reference evidence="10" key="1">
    <citation type="submission" date="2016-10" db="EMBL/GenBank/DDBJ databases">
        <authorList>
            <person name="Varghese N."/>
            <person name="Submissions S."/>
        </authorList>
    </citation>
    <scope>NUCLEOTIDE SEQUENCE [LARGE SCALE GENOMIC DNA]</scope>
    <source>
        <strain evidence="10">CGMCC 1.6763</strain>
    </source>
</reference>
<dbReference type="InterPro" id="IPR003593">
    <property type="entry name" value="AAA+_ATPase"/>
</dbReference>
<dbReference type="STRING" id="426757.SAMN04488127_1084"/>
<dbReference type="InterPro" id="IPR037219">
    <property type="entry name" value="Peptidase_M41-like"/>
</dbReference>
<dbReference type="AlphaFoldDB" id="A0A1H6WNV9"/>
<feature type="transmembrane region" description="Helical" evidence="7">
    <location>
        <begin position="12"/>
        <end position="30"/>
    </location>
</feature>
<dbReference type="GO" id="GO:0051301">
    <property type="term" value="P:cell division"/>
    <property type="evidence" value="ECO:0007669"/>
    <property type="project" value="UniProtKB-KW"/>
</dbReference>
<keyword evidence="4" id="KW-0378">Hydrolase</keyword>
<protein>
    <submittedName>
        <fullName evidence="9">Cell division protease FtsH</fullName>
    </submittedName>
</protein>
<dbReference type="InterPro" id="IPR027417">
    <property type="entry name" value="P-loop_NTPase"/>
</dbReference>
<dbReference type="Gene3D" id="3.40.50.300">
    <property type="entry name" value="P-loop containing nucleotide triphosphate hydrolases"/>
    <property type="match status" value="1"/>
</dbReference>
<keyword evidence="7" id="KW-0472">Membrane</keyword>
<dbReference type="Pfam" id="PF00004">
    <property type="entry name" value="AAA"/>
    <property type="match status" value="1"/>
</dbReference>
<feature type="transmembrane region" description="Helical" evidence="7">
    <location>
        <begin position="107"/>
        <end position="124"/>
    </location>
</feature>
<dbReference type="InterPro" id="IPR041569">
    <property type="entry name" value="AAA_lid_3"/>
</dbReference>
<dbReference type="RefSeq" id="WP_092050869.1">
    <property type="nucleotide sequence ID" value="NZ_FNZF01000002.1"/>
</dbReference>
<dbReference type="Pfam" id="PF17862">
    <property type="entry name" value="AAA_lid_3"/>
    <property type="match status" value="1"/>
</dbReference>
<evidence type="ECO:0000313" key="9">
    <source>
        <dbReference type="EMBL" id="SEJ14055.1"/>
    </source>
</evidence>